<feature type="binding site" evidence="11">
    <location>
        <position position="291"/>
    </location>
    <ligand>
        <name>Zn(2+)</name>
        <dbReference type="ChEBI" id="CHEBI:29105"/>
        <label>1</label>
    </ligand>
</feature>
<feature type="binding site" evidence="11">
    <location>
        <position position="358"/>
    </location>
    <ligand>
        <name>Zn(2+)</name>
        <dbReference type="ChEBI" id="CHEBI:29105"/>
        <label>2</label>
        <note>catalytic</note>
    </ligand>
</feature>
<dbReference type="InterPro" id="IPR002477">
    <property type="entry name" value="Peptidoglycan-bd-like"/>
</dbReference>
<dbReference type="InterPro" id="IPR036365">
    <property type="entry name" value="PGBD-like_sf"/>
</dbReference>
<evidence type="ECO:0000256" key="9">
    <source>
        <dbReference type="ARBA" id="ARBA00023180"/>
    </source>
</evidence>
<dbReference type="GO" id="GO:0008270">
    <property type="term" value="F:zinc ion binding"/>
    <property type="evidence" value="ECO:0007669"/>
    <property type="project" value="InterPro"/>
</dbReference>
<keyword evidence="5" id="KW-0378">Hydrolase</keyword>
<reference evidence="17" key="1">
    <citation type="journal article" date="2016" name="Nature">
        <title>The genome of the seagrass Zostera marina reveals angiosperm adaptation to the sea.</title>
        <authorList>
            <person name="Olsen J.L."/>
            <person name="Rouze P."/>
            <person name="Verhelst B."/>
            <person name="Lin Y.-C."/>
            <person name="Bayer T."/>
            <person name="Collen J."/>
            <person name="Dattolo E."/>
            <person name="De Paoli E."/>
            <person name="Dittami S."/>
            <person name="Maumus F."/>
            <person name="Michel G."/>
            <person name="Kersting A."/>
            <person name="Lauritano C."/>
            <person name="Lohaus R."/>
            <person name="Toepel M."/>
            <person name="Tonon T."/>
            <person name="Vanneste K."/>
            <person name="Amirebrahimi M."/>
            <person name="Brakel J."/>
            <person name="Bostroem C."/>
            <person name="Chovatia M."/>
            <person name="Grimwood J."/>
            <person name="Jenkins J.W."/>
            <person name="Jueterbock A."/>
            <person name="Mraz A."/>
            <person name="Stam W.T."/>
            <person name="Tice H."/>
            <person name="Bornberg-Bauer E."/>
            <person name="Green P.J."/>
            <person name="Pearson G.A."/>
            <person name="Procaccini G."/>
            <person name="Duarte C.M."/>
            <person name="Schmutz J."/>
            <person name="Reusch T.B.H."/>
            <person name="Van de Peer Y."/>
        </authorList>
    </citation>
    <scope>NUCLEOTIDE SEQUENCE [LARGE SCALE GENOMIC DNA]</scope>
    <source>
        <strain evidence="17">cv. Finnish</strain>
    </source>
</reference>
<dbReference type="CDD" id="cd04278">
    <property type="entry name" value="ZnMc_MMP"/>
    <property type="match status" value="1"/>
</dbReference>
<dbReference type="EMBL" id="LFYR01000744">
    <property type="protein sequence ID" value="KMZ69853.1"/>
    <property type="molecule type" value="Genomic_DNA"/>
</dbReference>
<keyword evidence="14" id="KW-1133">Transmembrane helix</keyword>
<keyword evidence="14" id="KW-0812">Transmembrane</keyword>
<evidence type="ECO:0000256" key="7">
    <source>
        <dbReference type="ARBA" id="ARBA00023049"/>
    </source>
</evidence>
<evidence type="ECO:0000256" key="3">
    <source>
        <dbReference type="ARBA" id="ARBA00022723"/>
    </source>
</evidence>
<evidence type="ECO:0000256" key="5">
    <source>
        <dbReference type="ARBA" id="ARBA00022801"/>
    </source>
</evidence>
<feature type="binding site" evidence="11">
    <location>
        <position position="304"/>
    </location>
    <ligand>
        <name>Zn(2+)</name>
        <dbReference type="ChEBI" id="CHEBI:29105"/>
        <label>1</label>
    </ligand>
</feature>
<evidence type="ECO:0000313" key="16">
    <source>
        <dbReference type="EMBL" id="KMZ69853.1"/>
    </source>
</evidence>
<evidence type="ECO:0000256" key="2">
    <source>
        <dbReference type="ARBA" id="ARBA00022670"/>
    </source>
</evidence>
<feature type="binding site" evidence="11">
    <location>
        <position position="296"/>
    </location>
    <ligand>
        <name>Ca(2+)</name>
        <dbReference type="ChEBI" id="CHEBI:29108"/>
        <label>3</label>
    </ligand>
</feature>
<feature type="binding site" evidence="11">
    <location>
        <position position="352"/>
    </location>
    <ligand>
        <name>Zn(2+)</name>
        <dbReference type="ChEBI" id="CHEBI:29105"/>
        <label>2</label>
        <note>catalytic</note>
    </ligand>
</feature>
<dbReference type="GO" id="GO:0031012">
    <property type="term" value="C:extracellular matrix"/>
    <property type="evidence" value="ECO:0007669"/>
    <property type="project" value="InterPro"/>
</dbReference>
<keyword evidence="3 11" id="KW-0479">Metal-binding</keyword>
<evidence type="ECO:0000256" key="11">
    <source>
        <dbReference type="PIRSR" id="PIRSR621190-2"/>
    </source>
</evidence>
<feature type="binding site" evidence="11">
    <location>
        <position position="289"/>
    </location>
    <ligand>
        <name>Zn(2+)</name>
        <dbReference type="ChEBI" id="CHEBI:29105"/>
        <label>1</label>
    </ligand>
</feature>
<feature type="binding site" evidence="11">
    <location>
        <position position="314"/>
    </location>
    <ligand>
        <name>Zn(2+)</name>
        <dbReference type="ChEBI" id="CHEBI:29105"/>
        <label>1</label>
    </ligand>
</feature>
<dbReference type="PANTHER" id="PTHR10201:SF321">
    <property type="entry name" value="METALLOENDOPROTEINASE 4-MMP"/>
    <property type="match status" value="1"/>
</dbReference>
<dbReference type="InterPro" id="IPR024079">
    <property type="entry name" value="MetalloPept_cat_dom_sf"/>
</dbReference>
<dbReference type="Pfam" id="PF01471">
    <property type="entry name" value="PG_binding_1"/>
    <property type="match status" value="1"/>
</dbReference>
<dbReference type="OMA" id="TEESAIM"/>
<evidence type="ECO:0000256" key="12">
    <source>
        <dbReference type="PIRSR" id="PIRSR621190-5"/>
    </source>
</evidence>
<evidence type="ECO:0000313" key="17">
    <source>
        <dbReference type="Proteomes" id="UP000036987"/>
    </source>
</evidence>
<feature type="active site" evidence="10">
    <location>
        <position position="349"/>
    </location>
</feature>
<dbReference type="InterPro" id="IPR001818">
    <property type="entry name" value="Pept_M10_metallopeptidase"/>
</dbReference>
<keyword evidence="8" id="KW-0865">Zymogen</keyword>
<dbReference type="SUPFAM" id="SSF47090">
    <property type="entry name" value="PGBD-like"/>
    <property type="match status" value="1"/>
</dbReference>
<dbReference type="InterPro" id="IPR033739">
    <property type="entry name" value="M10A_MMP"/>
</dbReference>
<keyword evidence="11" id="KW-0106">Calcium</keyword>
<dbReference type="InterPro" id="IPR006026">
    <property type="entry name" value="Peptidase_Metallo"/>
</dbReference>
<keyword evidence="2" id="KW-0645">Protease</keyword>
<feature type="binding site" evidence="11">
    <location>
        <position position="366"/>
    </location>
    <ligand>
        <name>Zn(2+)</name>
        <dbReference type="ChEBI" id="CHEBI:29105"/>
        <label>2</label>
        <note>catalytic</note>
    </ligand>
</feature>
<proteinExistence type="inferred from homology"/>
<feature type="binding site" evidence="11">
    <location>
        <position position="348"/>
    </location>
    <ligand>
        <name>Zn(2+)</name>
        <dbReference type="ChEBI" id="CHEBI:29105"/>
        <label>2</label>
        <note>catalytic</note>
    </ligand>
</feature>
<keyword evidence="4" id="KW-0732">Signal</keyword>
<feature type="binding site" evidence="11">
    <location>
        <position position="279"/>
    </location>
    <ligand>
        <name>Ca(2+)</name>
        <dbReference type="ChEBI" id="CHEBI:29108"/>
        <label>2</label>
    </ligand>
</feature>
<protein>
    <submittedName>
        <fullName evidence="16">Matrix metalloproteinase-9</fullName>
    </submittedName>
</protein>
<dbReference type="Proteomes" id="UP000036987">
    <property type="component" value="Unassembled WGS sequence"/>
</dbReference>
<keyword evidence="14" id="KW-0472">Membrane</keyword>
<evidence type="ECO:0000256" key="14">
    <source>
        <dbReference type="SAM" id="Phobius"/>
    </source>
</evidence>
<comment type="caution">
    <text evidence="16">The sequence shown here is derived from an EMBL/GenBank/DDBJ whole genome shotgun (WGS) entry which is preliminary data.</text>
</comment>
<comment type="similarity">
    <text evidence="1">Belongs to the peptidase M10A family. Matrix metalloproteinases (MMPs) subfamily.</text>
</comment>
<feature type="domain" description="Peptidase metallopeptidase" evidence="15">
    <location>
        <begin position="226"/>
        <end position="393"/>
    </location>
</feature>
<comment type="cofactor">
    <cofactor evidence="11">
        <name>Ca(2+)</name>
        <dbReference type="ChEBI" id="CHEBI:29108"/>
    </cofactor>
    <text evidence="11">Can bind about 5 Ca(2+) ions per subunit.</text>
</comment>
<evidence type="ECO:0000256" key="13">
    <source>
        <dbReference type="SAM" id="MobiDB-lite"/>
    </source>
</evidence>
<dbReference type="PRINTS" id="PR00138">
    <property type="entry name" value="MATRIXIN"/>
</dbReference>
<dbReference type="STRING" id="29655.A0A0K9PLB4"/>
<dbReference type="GO" id="GO:0004222">
    <property type="term" value="F:metalloendopeptidase activity"/>
    <property type="evidence" value="ECO:0000318"/>
    <property type="project" value="GO_Central"/>
</dbReference>
<dbReference type="OrthoDB" id="406838at2759"/>
<dbReference type="AlphaFoldDB" id="A0A0K9PLB4"/>
<dbReference type="InterPro" id="IPR021190">
    <property type="entry name" value="Pept_M10A"/>
</dbReference>
<sequence length="441" mass="49116">MVRTEFSYRLFHFWVDRDSEINKQIVLLVRLSDVAEKKSNLSKVAIKDNLLWLSYDLKITRLSITPTINSSYSFSSSSSSSYHQKEFIGKMGFSTMTIFVFLLLLGVVSGYHYNISDHTHTHSLWEGFLNLSGCHTGEHRKGLSTVKNYFHKFGYLNTSGNFSDDFDSDLQNALINYQRFFHLNCTGTLDNSTVEFMTLPRCGVSDVVAGSNSSTRGRNLYSYFSGEPTWDKTDLTYAFSTNSPFNHSIYQTVISRAFSKWSEVTTLTFSEVSSTLFADMEIGFYTGEHGDGEPFDGPLGTLAHAFSPTAGKFHLDGDEEWTAAKEDKASSALFSSRTAIDLESVAVHEIGHLLGLAHSTEESAIMYPSIPAGSRKVQLANDDVVGIQNLYGRNPNYVPGAPSNSPTPRDDQNGNNEAILVKVKKRWAVVGLIMGLFTFLL</sequence>
<dbReference type="Pfam" id="PF00413">
    <property type="entry name" value="Peptidase_M10"/>
    <property type="match status" value="1"/>
</dbReference>
<feature type="binding site" evidence="11">
    <location>
        <position position="316"/>
    </location>
    <ligand>
        <name>Ca(2+)</name>
        <dbReference type="ChEBI" id="CHEBI:29108"/>
        <label>3</label>
    </ligand>
</feature>
<evidence type="ECO:0000256" key="6">
    <source>
        <dbReference type="ARBA" id="ARBA00022833"/>
    </source>
</evidence>
<dbReference type="GO" id="GO:0030198">
    <property type="term" value="P:extracellular matrix organization"/>
    <property type="evidence" value="ECO:0000318"/>
    <property type="project" value="GO_Central"/>
</dbReference>
<keyword evidence="9" id="KW-0325">Glycoprotein</keyword>
<dbReference type="SUPFAM" id="SSF55486">
    <property type="entry name" value="Metalloproteases ('zincins'), catalytic domain"/>
    <property type="match status" value="1"/>
</dbReference>
<evidence type="ECO:0000256" key="10">
    <source>
        <dbReference type="PIRSR" id="PIRSR621190-1"/>
    </source>
</evidence>
<keyword evidence="6 11" id="KW-0862">Zinc</keyword>
<name>A0A0K9PLB4_ZOSMR</name>
<dbReference type="PANTHER" id="PTHR10201">
    <property type="entry name" value="MATRIX METALLOPROTEINASE"/>
    <property type="match status" value="1"/>
</dbReference>
<evidence type="ECO:0000259" key="15">
    <source>
        <dbReference type="SMART" id="SM00235"/>
    </source>
</evidence>
<accession>A0A0K9PLB4</accession>
<dbReference type="Gene3D" id="3.40.390.10">
    <property type="entry name" value="Collagenase (Catalytic Domain)"/>
    <property type="match status" value="1"/>
</dbReference>
<evidence type="ECO:0000256" key="1">
    <source>
        <dbReference type="ARBA" id="ARBA00009614"/>
    </source>
</evidence>
<feature type="binding site" evidence="11">
    <location>
        <position position="297"/>
    </location>
    <ligand>
        <name>Ca(2+)</name>
        <dbReference type="ChEBI" id="CHEBI:29108"/>
        <label>3</label>
    </ligand>
</feature>
<evidence type="ECO:0000256" key="4">
    <source>
        <dbReference type="ARBA" id="ARBA00022729"/>
    </source>
</evidence>
<dbReference type="SMART" id="SM00235">
    <property type="entry name" value="ZnMc"/>
    <property type="match status" value="1"/>
</dbReference>
<feature type="transmembrane region" description="Helical" evidence="14">
    <location>
        <begin position="93"/>
        <end position="113"/>
    </location>
</feature>
<dbReference type="GO" id="GO:0030574">
    <property type="term" value="P:collagen catabolic process"/>
    <property type="evidence" value="ECO:0000318"/>
    <property type="project" value="GO_Central"/>
</dbReference>
<organism evidence="16 17">
    <name type="scientific">Zostera marina</name>
    <name type="common">Eelgrass</name>
    <dbReference type="NCBI Taxonomy" id="29655"/>
    <lineage>
        <taxon>Eukaryota</taxon>
        <taxon>Viridiplantae</taxon>
        <taxon>Streptophyta</taxon>
        <taxon>Embryophyta</taxon>
        <taxon>Tracheophyta</taxon>
        <taxon>Spermatophyta</taxon>
        <taxon>Magnoliopsida</taxon>
        <taxon>Liliopsida</taxon>
        <taxon>Zosteraceae</taxon>
        <taxon>Zostera</taxon>
    </lineage>
</organism>
<dbReference type="FunFam" id="3.40.390.10:FF:000018">
    <property type="entry name" value="Metalloendoproteinase 1"/>
    <property type="match status" value="1"/>
</dbReference>
<feature type="short sequence motif" description="Cysteine switch" evidence="12">
    <location>
        <begin position="200"/>
        <end position="207"/>
    </location>
</feature>
<feature type="binding site" evidence="11">
    <location>
        <position position="319"/>
    </location>
    <ligand>
        <name>Ca(2+)</name>
        <dbReference type="ChEBI" id="CHEBI:29108"/>
        <label>1</label>
    </ligand>
</feature>
<evidence type="ECO:0000256" key="8">
    <source>
        <dbReference type="ARBA" id="ARBA00023145"/>
    </source>
</evidence>
<dbReference type="GO" id="GO:0006508">
    <property type="term" value="P:proteolysis"/>
    <property type="evidence" value="ECO:0007669"/>
    <property type="project" value="UniProtKB-KW"/>
</dbReference>
<feature type="binding site" description="in inhibited form" evidence="11">
    <location>
        <position position="202"/>
    </location>
    <ligand>
        <name>Zn(2+)</name>
        <dbReference type="ChEBI" id="CHEBI:29105"/>
        <label>2</label>
        <note>catalytic</note>
    </ligand>
</feature>
<feature type="region of interest" description="Disordered" evidence="13">
    <location>
        <begin position="395"/>
        <end position="414"/>
    </location>
</feature>
<keyword evidence="7" id="KW-0482">Metalloprotease</keyword>
<keyword evidence="17" id="KW-1185">Reference proteome</keyword>
<gene>
    <name evidence="16" type="ORF">ZOSMA_205G00290</name>
</gene>
<feature type="binding site" evidence="11">
    <location>
        <position position="319"/>
    </location>
    <ligand>
        <name>Ca(2+)</name>
        <dbReference type="ChEBI" id="CHEBI:29108"/>
        <label>3</label>
    </ligand>
</feature>
<comment type="cofactor">
    <cofactor evidence="11">
        <name>Zn(2+)</name>
        <dbReference type="ChEBI" id="CHEBI:29105"/>
    </cofactor>
    <text evidence="11">Binds 2 Zn(2+) ions per subunit.</text>
</comment>